<keyword evidence="4 9" id="KW-0812">Transmembrane</keyword>
<organism evidence="11 12">
    <name type="scientific">Strongyloides papillosus</name>
    <name type="common">Intestinal threadworm</name>
    <dbReference type="NCBI Taxonomy" id="174720"/>
    <lineage>
        <taxon>Eukaryota</taxon>
        <taxon>Metazoa</taxon>
        <taxon>Ecdysozoa</taxon>
        <taxon>Nematoda</taxon>
        <taxon>Chromadorea</taxon>
        <taxon>Rhabditida</taxon>
        <taxon>Tylenchina</taxon>
        <taxon>Panagrolaimomorpha</taxon>
        <taxon>Strongyloidoidea</taxon>
        <taxon>Strongyloididae</taxon>
        <taxon>Strongyloides</taxon>
    </lineage>
</organism>
<feature type="transmembrane region" description="Helical" evidence="9">
    <location>
        <begin position="173"/>
        <end position="194"/>
    </location>
</feature>
<keyword evidence="11" id="KW-1185">Reference proteome</keyword>
<evidence type="ECO:0000256" key="3">
    <source>
        <dbReference type="ARBA" id="ARBA00022679"/>
    </source>
</evidence>
<dbReference type="PANTHER" id="PTHR21290">
    <property type="entry name" value="SPHINGOMYELIN SYNTHETASE"/>
    <property type="match status" value="1"/>
</dbReference>
<dbReference type="GO" id="GO:0005886">
    <property type="term" value="C:plasma membrane"/>
    <property type="evidence" value="ECO:0007669"/>
    <property type="project" value="TreeGrafter"/>
</dbReference>
<dbReference type="InterPro" id="IPR025749">
    <property type="entry name" value="Sphingomyelin_synth-like_dom"/>
</dbReference>
<dbReference type="GO" id="GO:0046513">
    <property type="term" value="P:ceramide biosynthetic process"/>
    <property type="evidence" value="ECO:0007669"/>
    <property type="project" value="TreeGrafter"/>
</dbReference>
<feature type="domain" description="Sphingomyelin synthase-like" evidence="10">
    <location>
        <begin position="240"/>
        <end position="312"/>
    </location>
</feature>
<dbReference type="STRING" id="174720.A0A0N5BW11"/>
<dbReference type="PANTHER" id="PTHR21290:SF34">
    <property type="entry name" value="PHOSPHATIDYLCHOLINE:CERAMIDE CHOLINEPHOSPHOTRANSFERASE 3-RELATED"/>
    <property type="match status" value="1"/>
</dbReference>
<dbReference type="GO" id="GO:0033188">
    <property type="term" value="F:sphingomyelin synthase activity"/>
    <property type="evidence" value="ECO:0007669"/>
    <property type="project" value="TreeGrafter"/>
</dbReference>
<keyword evidence="3" id="KW-0808">Transferase</keyword>
<keyword evidence="8 9" id="KW-0472">Membrane</keyword>
<feature type="transmembrane region" description="Helical" evidence="9">
    <location>
        <begin position="296"/>
        <end position="313"/>
    </location>
</feature>
<name>A0A0N5BW11_STREA</name>
<dbReference type="InterPro" id="IPR045221">
    <property type="entry name" value="Sphingomyelin_synth-like"/>
</dbReference>
<keyword evidence="6 9" id="KW-1133">Transmembrane helix</keyword>
<dbReference type="Pfam" id="PF14360">
    <property type="entry name" value="PAP2_C"/>
    <property type="match status" value="1"/>
</dbReference>
<evidence type="ECO:0000256" key="5">
    <source>
        <dbReference type="ARBA" id="ARBA00022919"/>
    </source>
</evidence>
<dbReference type="GO" id="GO:0005789">
    <property type="term" value="C:endoplasmic reticulum membrane"/>
    <property type="evidence" value="ECO:0007669"/>
    <property type="project" value="TreeGrafter"/>
</dbReference>
<accession>A0A0N5BW11</accession>
<feature type="transmembrane region" description="Helical" evidence="9">
    <location>
        <begin position="243"/>
        <end position="262"/>
    </location>
</feature>
<sequence>MVFSNLLKGINIVILFIKGIKMRRLILGSIRKCILPIWESFDIGFDPRKNGYEKAELSPSLNETFFNLDVELNLGLRGKSMNKNGNGEKVSLQPKKILFVVILQVLAGFLNWIALAYIHDHSGRIALPDIVFSFIPEIKWALKIGDFMVTICSGSIIFLFIFHKHRIILIQRILFIVSSLYIMRALSLICTQLPSGYYDNYSSCQSQISPENRTLKTFFQRVMGQASAIGFQDNDSKMLCGDMLFSGHSLVMMTAVLSVSYYSPTKYKFLKYIIGICAIIGMISMIISRVHYTIDVLFAYWLTIGLFTLYHSFCEIETYRERKNSIIGRLWISKIIGWLEENIPAGKITNEFEIPFIKKYNKTGHSKSSIDVDKYNDIHADDSTSKTSPSSVTEEV</sequence>
<feature type="transmembrane region" description="Helical" evidence="9">
    <location>
        <begin position="138"/>
        <end position="161"/>
    </location>
</feature>
<dbReference type="GO" id="GO:0047493">
    <property type="term" value="F:ceramide cholinephosphotransferase activity"/>
    <property type="evidence" value="ECO:0007669"/>
    <property type="project" value="TreeGrafter"/>
</dbReference>
<protein>
    <submittedName>
        <fullName evidence="12">PAP2_C domain-containing protein</fullName>
    </submittedName>
</protein>
<evidence type="ECO:0000313" key="11">
    <source>
        <dbReference type="Proteomes" id="UP000046392"/>
    </source>
</evidence>
<keyword evidence="5" id="KW-0746">Sphingolipid metabolism</keyword>
<evidence type="ECO:0000256" key="7">
    <source>
        <dbReference type="ARBA" id="ARBA00023098"/>
    </source>
</evidence>
<dbReference type="InterPro" id="IPR036938">
    <property type="entry name" value="PAP2/HPO_sf"/>
</dbReference>
<evidence type="ECO:0000313" key="12">
    <source>
        <dbReference type="WBParaSite" id="SPAL_0001001700.1"/>
    </source>
</evidence>
<proteinExistence type="inferred from homology"/>
<reference evidence="12" key="1">
    <citation type="submission" date="2017-02" db="UniProtKB">
        <authorList>
            <consortium name="WormBaseParasite"/>
        </authorList>
    </citation>
    <scope>IDENTIFICATION</scope>
</reference>
<feature type="transmembrane region" description="Helical" evidence="9">
    <location>
        <begin position="269"/>
        <end position="290"/>
    </location>
</feature>
<dbReference type="Proteomes" id="UP000046392">
    <property type="component" value="Unplaced"/>
</dbReference>
<evidence type="ECO:0000256" key="2">
    <source>
        <dbReference type="ARBA" id="ARBA00005441"/>
    </source>
</evidence>
<keyword evidence="7" id="KW-0443">Lipid metabolism</keyword>
<evidence type="ECO:0000256" key="1">
    <source>
        <dbReference type="ARBA" id="ARBA00004141"/>
    </source>
</evidence>
<dbReference type="Gene3D" id="1.20.144.10">
    <property type="entry name" value="Phosphatidic acid phosphatase type 2/haloperoxidase"/>
    <property type="match status" value="1"/>
</dbReference>
<evidence type="ECO:0000256" key="9">
    <source>
        <dbReference type="SAM" id="Phobius"/>
    </source>
</evidence>
<dbReference type="GO" id="GO:0006686">
    <property type="term" value="P:sphingomyelin biosynthetic process"/>
    <property type="evidence" value="ECO:0007669"/>
    <property type="project" value="TreeGrafter"/>
</dbReference>
<comment type="subcellular location">
    <subcellularLocation>
        <location evidence="1">Membrane</location>
        <topology evidence="1">Multi-pass membrane protein</topology>
    </subcellularLocation>
</comment>
<dbReference type="GO" id="GO:0000139">
    <property type="term" value="C:Golgi membrane"/>
    <property type="evidence" value="ECO:0007669"/>
    <property type="project" value="TreeGrafter"/>
</dbReference>
<feature type="transmembrane region" description="Helical" evidence="9">
    <location>
        <begin position="97"/>
        <end position="118"/>
    </location>
</feature>
<dbReference type="WBParaSite" id="SPAL_0001001700.1">
    <property type="protein sequence ID" value="SPAL_0001001700.1"/>
    <property type="gene ID" value="SPAL_0001001700"/>
</dbReference>
<dbReference type="AlphaFoldDB" id="A0A0N5BW11"/>
<evidence type="ECO:0000256" key="4">
    <source>
        <dbReference type="ARBA" id="ARBA00022692"/>
    </source>
</evidence>
<evidence type="ECO:0000256" key="8">
    <source>
        <dbReference type="ARBA" id="ARBA00023136"/>
    </source>
</evidence>
<evidence type="ECO:0000256" key="6">
    <source>
        <dbReference type="ARBA" id="ARBA00022989"/>
    </source>
</evidence>
<dbReference type="SUPFAM" id="SSF48317">
    <property type="entry name" value="Acid phosphatase/Vanadium-dependent haloperoxidase"/>
    <property type="match status" value="1"/>
</dbReference>
<comment type="similarity">
    <text evidence="2">Belongs to the sphingomyelin synthase family.</text>
</comment>
<evidence type="ECO:0000259" key="10">
    <source>
        <dbReference type="Pfam" id="PF14360"/>
    </source>
</evidence>